<comment type="caution">
    <text evidence="12">The sequence shown here is derived from an EMBL/GenBank/DDBJ whole genome shotgun (WGS) entry which is preliminary data.</text>
</comment>
<dbReference type="Gene3D" id="1.10.8.270">
    <property type="entry name" value="putative rabgap domain of human tbc1 domain family member 14 like domains"/>
    <property type="match status" value="1"/>
</dbReference>
<evidence type="ECO:0000256" key="4">
    <source>
        <dbReference type="ARBA" id="ARBA00022553"/>
    </source>
</evidence>
<feature type="region of interest" description="Disordered" evidence="10">
    <location>
        <begin position="21"/>
        <end position="52"/>
    </location>
</feature>
<comment type="subunit">
    <text evidence="7">Interacts with non-phosphorylated form of RAB8A; phosphorylation of RAB8A at 'Thr-72' disrupts this interaction. Interacts with ARMC12.</text>
</comment>
<dbReference type="STRING" id="7375.A0A0L0CPC0"/>
<dbReference type="GO" id="GO:0005096">
    <property type="term" value="F:GTPase activator activity"/>
    <property type="evidence" value="ECO:0007669"/>
    <property type="project" value="UniProtKB-KW"/>
</dbReference>
<dbReference type="FunFam" id="1.10.472.80:FF:000005">
    <property type="entry name" value="TBC1 domain family member 15"/>
    <property type="match status" value="1"/>
</dbReference>
<feature type="compositionally biased region" description="Low complexity" evidence="10">
    <location>
        <begin position="35"/>
        <end position="46"/>
    </location>
</feature>
<keyword evidence="2" id="KW-0343">GTPase activation</keyword>
<keyword evidence="13" id="KW-1185">Reference proteome</keyword>
<evidence type="ECO:0000256" key="6">
    <source>
        <dbReference type="ARBA" id="ARBA00055283"/>
    </source>
</evidence>
<dbReference type="GO" id="GO:0005737">
    <property type="term" value="C:cytoplasm"/>
    <property type="evidence" value="ECO:0007669"/>
    <property type="project" value="UniProtKB-SubCell"/>
</dbReference>
<dbReference type="Pfam" id="PF00566">
    <property type="entry name" value="RabGAP-TBC"/>
    <property type="match status" value="1"/>
</dbReference>
<dbReference type="AlphaFoldDB" id="A0A0L0CPC0"/>
<comment type="subcellular location">
    <subcellularLocation>
        <location evidence="1">Cytoplasm</location>
    </subcellularLocation>
</comment>
<dbReference type="InterPro" id="IPR035969">
    <property type="entry name" value="Rab-GAP_TBC_sf"/>
</dbReference>
<dbReference type="Gene3D" id="1.10.472.80">
    <property type="entry name" value="Ypt/Rab-GAP domain of gyp1p, domain 3"/>
    <property type="match status" value="1"/>
</dbReference>
<keyword evidence="5" id="KW-0007">Acetylation</keyword>
<feature type="region of interest" description="Disordered" evidence="10">
    <location>
        <begin position="272"/>
        <end position="330"/>
    </location>
</feature>
<evidence type="ECO:0000259" key="11">
    <source>
        <dbReference type="PROSITE" id="PS50086"/>
    </source>
</evidence>
<evidence type="ECO:0000256" key="7">
    <source>
        <dbReference type="ARBA" id="ARBA00065268"/>
    </source>
</evidence>
<evidence type="ECO:0000256" key="8">
    <source>
        <dbReference type="ARBA" id="ARBA00067480"/>
    </source>
</evidence>
<feature type="domain" description="Rab-GAP TBC" evidence="11">
    <location>
        <begin position="384"/>
        <end position="594"/>
    </location>
</feature>
<gene>
    <name evidence="12" type="ORF">FF38_05151</name>
</gene>
<dbReference type="SMART" id="SM00164">
    <property type="entry name" value="TBC"/>
    <property type="match status" value="1"/>
</dbReference>
<dbReference type="InterPro" id="IPR000195">
    <property type="entry name" value="Rab-GAP-TBC_dom"/>
</dbReference>
<keyword evidence="4" id="KW-0597">Phosphoprotein</keyword>
<keyword evidence="3" id="KW-0963">Cytoplasm</keyword>
<dbReference type="Proteomes" id="UP000037069">
    <property type="component" value="Unassembled WGS sequence"/>
</dbReference>
<dbReference type="OrthoDB" id="10264062at2759"/>
<dbReference type="EMBL" id="JRES01000119">
    <property type="protein sequence ID" value="KNC34022.1"/>
    <property type="molecule type" value="Genomic_DNA"/>
</dbReference>
<accession>A0A0L0CPC0</accession>
<comment type="function">
    <text evidence="6">Acts as a GTPase activating protein for RAB7A. Does not act on RAB4, RAB5 or RAB6.</text>
</comment>
<evidence type="ECO:0000256" key="3">
    <source>
        <dbReference type="ARBA" id="ARBA00022490"/>
    </source>
</evidence>
<evidence type="ECO:0000256" key="10">
    <source>
        <dbReference type="SAM" id="MobiDB-lite"/>
    </source>
</evidence>
<feature type="compositionally biased region" description="Polar residues" evidence="10">
    <location>
        <begin position="305"/>
        <end position="319"/>
    </location>
</feature>
<organism evidence="12 13">
    <name type="scientific">Lucilia cuprina</name>
    <name type="common">Green bottle fly</name>
    <name type="synonym">Australian sheep blowfly</name>
    <dbReference type="NCBI Taxonomy" id="7375"/>
    <lineage>
        <taxon>Eukaryota</taxon>
        <taxon>Metazoa</taxon>
        <taxon>Ecdysozoa</taxon>
        <taxon>Arthropoda</taxon>
        <taxon>Hexapoda</taxon>
        <taxon>Insecta</taxon>
        <taxon>Pterygota</taxon>
        <taxon>Neoptera</taxon>
        <taxon>Endopterygota</taxon>
        <taxon>Diptera</taxon>
        <taxon>Brachycera</taxon>
        <taxon>Muscomorpha</taxon>
        <taxon>Oestroidea</taxon>
        <taxon>Calliphoridae</taxon>
        <taxon>Luciliinae</taxon>
        <taxon>Lucilia</taxon>
    </lineage>
</organism>
<dbReference type="OMA" id="MNESVRY"/>
<dbReference type="FunFam" id="1.10.8.270:FF:000005">
    <property type="entry name" value="TBC1 domain family member 15"/>
    <property type="match status" value="1"/>
</dbReference>
<reference evidence="12 13" key="1">
    <citation type="journal article" date="2015" name="Nat. Commun.">
        <title>Lucilia cuprina genome unlocks parasitic fly biology to underpin future interventions.</title>
        <authorList>
            <person name="Anstead C.A."/>
            <person name="Korhonen P.K."/>
            <person name="Young N.D."/>
            <person name="Hall R.S."/>
            <person name="Jex A.R."/>
            <person name="Murali S.C."/>
            <person name="Hughes D.S."/>
            <person name="Lee S.F."/>
            <person name="Perry T."/>
            <person name="Stroehlein A.J."/>
            <person name="Ansell B.R."/>
            <person name="Breugelmans B."/>
            <person name="Hofmann A."/>
            <person name="Qu J."/>
            <person name="Dugan S."/>
            <person name="Lee S.L."/>
            <person name="Chao H."/>
            <person name="Dinh H."/>
            <person name="Han Y."/>
            <person name="Doddapaneni H.V."/>
            <person name="Worley K.C."/>
            <person name="Muzny D.M."/>
            <person name="Ioannidis P."/>
            <person name="Waterhouse R.M."/>
            <person name="Zdobnov E.M."/>
            <person name="James P.J."/>
            <person name="Bagnall N.H."/>
            <person name="Kotze A.C."/>
            <person name="Gibbs R.A."/>
            <person name="Richards S."/>
            <person name="Batterham P."/>
            <person name="Gasser R.B."/>
        </authorList>
    </citation>
    <scope>NUCLEOTIDE SEQUENCE [LARGE SCALE GENOMIC DNA]</scope>
    <source>
        <strain evidence="12 13">LS</strain>
        <tissue evidence="12">Full body</tissue>
    </source>
</reference>
<dbReference type="PROSITE" id="PS50086">
    <property type="entry name" value="TBC_RABGAP"/>
    <property type="match status" value="1"/>
</dbReference>
<name>A0A0L0CPC0_LUCCU</name>
<dbReference type="PANTHER" id="PTHR22957:SF645">
    <property type="entry name" value="LD27216P"/>
    <property type="match status" value="1"/>
</dbReference>
<evidence type="ECO:0000313" key="12">
    <source>
        <dbReference type="EMBL" id="KNC34022.1"/>
    </source>
</evidence>
<dbReference type="SUPFAM" id="SSF47923">
    <property type="entry name" value="Ypt/Rab-GAP domain of gyp1p"/>
    <property type="match status" value="2"/>
</dbReference>
<evidence type="ECO:0000313" key="13">
    <source>
        <dbReference type="Proteomes" id="UP000037069"/>
    </source>
</evidence>
<evidence type="ECO:0000256" key="1">
    <source>
        <dbReference type="ARBA" id="ARBA00004496"/>
    </source>
</evidence>
<dbReference type="PANTHER" id="PTHR22957">
    <property type="entry name" value="TBC1 DOMAIN FAMILY MEMBER GTPASE-ACTIVATING PROTEIN"/>
    <property type="match status" value="1"/>
</dbReference>
<evidence type="ECO:0000256" key="2">
    <source>
        <dbReference type="ARBA" id="ARBA00022468"/>
    </source>
</evidence>
<evidence type="ECO:0000256" key="9">
    <source>
        <dbReference type="ARBA" id="ARBA00082539"/>
    </source>
</evidence>
<evidence type="ECO:0000256" key="5">
    <source>
        <dbReference type="ARBA" id="ARBA00022990"/>
    </source>
</evidence>
<protein>
    <recommendedName>
        <fullName evidence="8">TBC1 domain family member 15</fullName>
    </recommendedName>
    <alternativeName>
        <fullName evidence="9">GTPase-activating protein RAB7</fullName>
    </alternativeName>
</protein>
<sequence>MINSVRYERSNSSEQMQFNVLSDSGGRSSIGGGESPLTPSQTSTTPANSMTEEPLGIGNILCTHDGVLLKKASAEHIADLNTSGSLSLVEYGPSKRLYIEWKPNENILIADDSQDQGDWALVDTISQRNRTVSECKVFNTKPMETSTGSIPKARLIRTFLEDLSGIEVKQRRQTIKFMRKLDGTLHTEFFFQHGNADLFLSSLKKLHVIDMAPAARAGEEYVILTTETQKLKKTFAELDIGEIKASSLGNEGWLPNKVVGLLASIPDYMAHKTPPKVRPGTIEVKERQKSSPPSDNYQLVGIGGSTNTSDSRSRASSLDKSPEMDSSEMENVKEIDEKIIPPLPERKPVLRGLPLNENQWLEFQTPDGRISDPCRILEIIFKGGIEPKLRCEVWKYLLNYYQWSDNEVERIARRKQKSMEYYSMKAQWLSMTTIQEANFSGYRDRKCQIEKDVKRTDRSLDYFAGEDNPNLSTLQGILMTYVMYNFDLGYVQGMSDLLAPILATLENEVDAFWCFVGFMDMVFANFDIDQAGMKTQFNQLRALLEFANPRLFKYMISHDSDNMYFCFRWLLVWYKREFSNDDILKLWECLWTKLPCPNFHILISVAILDQQTDVIIESQYEFTEILKHVNELSGNIDLRRTLEIAEAIYHQIKEAENLPNTIRLIIGEPLIETEATGEGDNDTPEQFDDDFDELVREQTPEEKKRNQEWLEEACERSMFLQYM</sequence>
<proteinExistence type="predicted"/>